<dbReference type="Gene3D" id="2.130.10.10">
    <property type="entry name" value="YVTN repeat-like/Quinoprotein amine dehydrogenase"/>
    <property type="match status" value="1"/>
</dbReference>
<organism evidence="8 9">
    <name type="scientific">Cladorrhinum samala</name>
    <dbReference type="NCBI Taxonomy" id="585594"/>
    <lineage>
        <taxon>Eukaryota</taxon>
        <taxon>Fungi</taxon>
        <taxon>Dikarya</taxon>
        <taxon>Ascomycota</taxon>
        <taxon>Pezizomycotina</taxon>
        <taxon>Sordariomycetes</taxon>
        <taxon>Sordariomycetidae</taxon>
        <taxon>Sordariales</taxon>
        <taxon>Podosporaceae</taxon>
        <taxon>Cladorrhinum</taxon>
    </lineage>
</organism>
<evidence type="ECO:0000256" key="1">
    <source>
        <dbReference type="ARBA" id="ARBA00022574"/>
    </source>
</evidence>
<sequence>MKEKWSPCLQTLYGHSVSVSSVAFSHDSARVASALWDKTVKIWDASSGECLQTLANLQKVFVYAKTALLHPTHTIKLSLLHIF</sequence>
<dbReference type="InterPro" id="IPR015943">
    <property type="entry name" value="WD40/YVTN_repeat-like_dom_sf"/>
</dbReference>
<dbReference type="PROSITE" id="PS00678">
    <property type="entry name" value="WD_REPEATS_1"/>
    <property type="match status" value="1"/>
</dbReference>
<dbReference type="InterPro" id="IPR001680">
    <property type="entry name" value="WD40_rpt"/>
</dbReference>
<dbReference type="PANTHER" id="PTHR22847:SF637">
    <property type="entry name" value="WD REPEAT DOMAIN 5B"/>
    <property type="match status" value="1"/>
</dbReference>
<dbReference type="AlphaFoldDB" id="A0AAV9H8D0"/>
<keyword evidence="9" id="KW-1185">Reference proteome</keyword>
<accession>A0AAV9H8D0</accession>
<dbReference type="GO" id="GO:1990234">
    <property type="term" value="C:transferase complex"/>
    <property type="evidence" value="ECO:0007669"/>
    <property type="project" value="UniProtKB-ARBA"/>
</dbReference>
<dbReference type="PROSITE" id="PS50082">
    <property type="entry name" value="WD_REPEATS_2"/>
    <property type="match status" value="1"/>
</dbReference>
<evidence type="ECO:0000256" key="3">
    <source>
        <dbReference type="ARBA" id="ARBA00023054"/>
    </source>
</evidence>
<dbReference type="InterPro" id="IPR019775">
    <property type="entry name" value="WD40_repeat_CS"/>
</dbReference>
<dbReference type="Pfam" id="PF00400">
    <property type="entry name" value="WD40"/>
    <property type="match status" value="1"/>
</dbReference>
<evidence type="ECO:0000313" key="9">
    <source>
        <dbReference type="Proteomes" id="UP001321749"/>
    </source>
</evidence>
<evidence type="ECO:0000256" key="6">
    <source>
        <dbReference type="ARBA" id="ARBA00043913"/>
    </source>
</evidence>
<comment type="function">
    <text evidence="6">Involved in mitochondrial fission. Acts as an adapter protein required to form mitochondrial fission complexes. Formation of these complexes is required to promote constriction and fission of the mitochondrial compartment at a late step in mitochondrial division.</text>
</comment>
<reference evidence="8" key="1">
    <citation type="journal article" date="2023" name="Mol. Phylogenet. Evol.">
        <title>Genome-scale phylogeny and comparative genomics of the fungal order Sordariales.</title>
        <authorList>
            <person name="Hensen N."/>
            <person name="Bonometti L."/>
            <person name="Westerberg I."/>
            <person name="Brannstrom I.O."/>
            <person name="Guillou S."/>
            <person name="Cros-Aarteil S."/>
            <person name="Calhoun S."/>
            <person name="Haridas S."/>
            <person name="Kuo A."/>
            <person name="Mondo S."/>
            <person name="Pangilinan J."/>
            <person name="Riley R."/>
            <person name="LaButti K."/>
            <person name="Andreopoulos B."/>
            <person name="Lipzen A."/>
            <person name="Chen C."/>
            <person name="Yan M."/>
            <person name="Daum C."/>
            <person name="Ng V."/>
            <person name="Clum A."/>
            <person name="Steindorff A."/>
            <person name="Ohm R.A."/>
            <person name="Martin F."/>
            <person name="Silar P."/>
            <person name="Natvig D.O."/>
            <person name="Lalanne C."/>
            <person name="Gautier V."/>
            <person name="Ament-Velasquez S.L."/>
            <person name="Kruys A."/>
            <person name="Hutchinson M.I."/>
            <person name="Powell A.J."/>
            <person name="Barry K."/>
            <person name="Miller A.N."/>
            <person name="Grigoriev I.V."/>
            <person name="Debuchy R."/>
            <person name="Gladieux P."/>
            <person name="Hiltunen Thoren M."/>
            <person name="Johannesson H."/>
        </authorList>
    </citation>
    <scope>NUCLEOTIDE SEQUENCE</scope>
    <source>
        <strain evidence="8">PSN324</strain>
    </source>
</reference>
<comment type="caution">
    <text evidence="8">The sequence shown here is derived from an EMBL/GenBank/DDBJ whole genome shotgun (WGS) entry which is preliminary data.</text>
</comment>
<keyword evidence="1 7" id="KW-0853">WD repeat</keyword>
<evidence type="ECO:0000256" key="4">
    <source>
        <dbReference type="ARBA" id="ARBA00038415"/>
    </source>
</evidence>
<keyword evidence="2" id="KW-0677">Repeat</keyword>
<dbReference type="SMART" id="SM00320">
    <property type="entry name" value="WD40"/>
    <property type="match status" value="1"/>
</dbReference>
<feature type="repeat" description="WD" evidence="7">
    <location>
        <begin position="12"/>
        <end position="53"/>
    </location>
</feature>
<dbReference type="InterPro" id="IPR036322">
    <property type="entry name" value="WD40_repeat_dom_sf"/>
</dbReference>
<dbReference type="Proteomes" id="UP001321749">
    <property type="component" value="Unassembled WGS sequence"/>
</dbReference>
<name>A0AAV9H8D0_9PEZI</name>
<dbReference type="SUPFAM" id="SSF50978">
    <property type="entry name" value="WD40 repeat-like"/>
    <property type="match status" value="1"/>
</dbReference>
<evidence type="ECO:0000256" key="2">
    <source>
        <dbReference type="ARBA" id="ARBA00022737"/>
    </source>
</evidence>
<evidence type="ECO:0000256" key="5">
    <source>
        <dbReference type="ARBA" id="ARBA00039789"/>
    </source>
</evidence>
<keyword evidence="3" id="KW-0175">Coiled coil</keyword>
<dbReference type="EMBL" id="MU865147">
    <property type="protein sequence ID" value="KAK4456963.1"/>
    <property type="molecule type" value="Genomic_DNA"/>
</dbReference>
<gene>
    <name evidence="8" type="ORF">QBC42DRAFT_292061</name>
</gene>
<evidence type="ECO:0000313" key="8">
    <source>
        <dbReference type="EMBL" id="KAK4456963.1"/>
    </source>
</evidence>
<comment type="similarity">
    <text evidence="4">Belongs to the WD repeat MDV1/CAF4 family.</text>
</comment>
<proteinExistence type="inferred from homology"/>
<reference evidence="8" key="2">
    <citation type="submission" date="2023-06" db="EMBL/GenBank/DDBJ databases">
        <authorList>
            <consortium name="Lawrence Berkeley National Laboratory"/>
            <person name="Mondo S.J."/>
            <person name="Hensen N."/>
            <person name="Bonometti L."/>
            <person name="Westerberg I."/>
            <person name="Brannstrom I.O."/>
            <person name="Guillou S."/>
            <person name="Cros-Aarteil S."/>
            <person name="Calhoun S."/>
            <person name="Haridas S."/>
            <person name="Kuo A."/>
            <person name="Pangilinan J."/>
            <person name="Riley R."/>
            <person name="Labutti K."/>
            <person name="Andreopoulos B."/>
            <person name="Lipzen A."/>
            <person name="Chen C."/>
            <person name="Yanf M."/>
            <person name="Daum C."/>
            <person name="Ng V."/>
            <person name="Clum A."/>
            <person name="Steindorff A."/>
            <person name="Ohm R."/>
            <person name="Martin F."/>
            <person name="Silar P."/>
            <person name="Natvig D."/>
            <person name="Lalanne C."/>
            <person name="Gautier V."/>
            <person name="Ament-Velasquez S.L."/>
            <person name="Kruys A."/>
            <person name="Hutchinson M.I."/>
            <person name="Powell A.J."/>
            <person name="Barry K."/>
            <person name="Miller A.N."/>
            <person name="Grigoriev I.V."/>
            <person name="Debuchy R."/>
            <person name="Gladieux P."/>
            <person name="Thoren M.H."/>
            <person name="Johannesson H."/>
        </authorList>
    </citation>
    <scope>NUCLEOTIDE SEQUENCE</scope>
    <source>
        <strain evidence="8">PSN324</strain>
    </source>
</reference>
<protein>
    <recommendedName>
        <fullName evidence="5">Mitochondrial division protein 1</fullName>
    </recommendedName>
</protein>
<evidence type="ECO:0000256" key="7">
    <source>
        <dbReference type="PROSITE-ProRule" id="PRU00221"/>
    </source>
</evidence>
<dbReference type="PANTHER" id="PTHR22847">
    <property type="entry name" value="WD40 REPEAT PROTEIN"/>
    <property type="match status" value="1"/>
</dbReference>
<dbReference type="PROSITE" id="PS50294">
    <property type="entry name" value="WD_REPEATS_REGION"/>
    <property type="match status" value="1"/>
</dbReference>